<protein>
    <recommendedName>
        <fullName evidence="4">PEP-CTERM sorting domain-containing protein</fullName>
    </recommendedName>
</protein>
<sequence length="251" mass="26091">MYRLITQVIAICFASTMAAPASAAFTVYSDQASFLAAAGTLSTETFNNVSADIAASSAGAAIADFTVNGNAIVDAPSTSIDINGTGNLYLNISYGGWADLIFNQPITAFGMKMNNSRLQLLSINIDRIGTGTGEYHHIASYAAPDPYVNDQSFNGFLGFTSDMAFNRIVFSGTGCCASTFAVDDVVYATTLANPVPEPLNRSLLGSGLVTLLILSRKNAVIQLALALAGAHTAHSANANASASTSLRHLST</sequence>
<organism evidence="2 3">
    <name type="scientific">Methylophilus medardicus</name>
    <dbReference type="NCBI Taxonomy" id="2588534"/>
    <lineage>
        <taxon>Bacteria</taxon>
        <taxon>Pseudomonadati</taxon>
        <taxon>Pseudomonadota</taxon>
        <taxon>Betaproteobacteria</taxon>
        <taxon>Nitrosomonadales</taxon>
        <taxon>Methylophilaceae</taxon>
        <taxon>Methylophilus</taxon>
    </lineage>
</organism>
<gene>
    <name evidence="2" type="ORF">FIU01_10565</name>
</gene>
<keyword evidence="1" id="KW-0732">Signal</keyword>
<feature type="signal peptide" evidence="1">
    <location>
        <begin position="1"/>
        <end position="23"/>
    </location>
</feature>
<proteinExistence type="predicted"/>
<feature type="chain" id="PRO_5022722127" description="PEP-CTERM sorting domain-containing protein" evidence="1">
    <location>
        <begin position="24"/>
        <end position="251"/>
    </location>
</feature>
<dbReference type="AlphaFoldDB" id="A0A5B8CUJ1"/>
<accession>A0A5B8CUJ1</accession>
<keyword evidence="3" id="KW-1185">Reference proteome</keyword>
<evidence type="ECO:0000313" key="3">
    <source>
        <dbReference type="Proteomes" id="UP000311008"/>
    </source>
</evidence>
<reference evidence="3" key="1">
    <citation type="journal article" date="2019" name="ISME J.">
        <title>Evolution in action: habitat transition from sediment to the pelagial leads to genome streamlining in Methylophilaceae.</title>
        <authorList>
            <person name="Salcher M."/>
            <person name="Schaefle D."/>
            <person name="Kaspar M."/>
            <person name="Neuenschwander S.M."/>
            <person name="Ghai R."/>
        </authorList>
    </citation>
    <scope>NUCLEOTIDE SEQUENCE [LARGE SCALE GENOMIC DNA]</scope>
    <source>
        <strain evidence="3">MMS-M-51</strain>
    </source>
</reference>
<dbReference type="EMBL" id="CP040946">
    <property type="protein sequence ID" value="QDC44919.1"/>
    <property type="molecule type" value="Genomic_DNA"/>
</dbReference>
<dbReference type="RefSeq" id="WP_140004248.1">
    <property type="nucleotide sequence ID" value="NZ_CP040946.1"/>
</dbReference>
<dbReference type="OrthoDB" id="9181895at2"/>
<dbReference type="KEGG" id="mmec:FIU01_10565"/>
<evidence type="ECO:0008006" key="4">
    <source>
        <dbReference type="Google" id="ProtNLM"/>
    </source>
</evidence>
<dbReference type="Proteomes" id="UP000311008">
    <property type="component" value="Chromosome"/>
</dbReference>
<evidence type="ECO:0000256" key="1">
    <source>
        <dbReference type="SAM" id="SignalP"/>
    </source>
</evidence>
<evidence type="ECO:0000313" key="2">
    <source>
        <dbReference type="EMBL" id="QDC44919.1"/>
    </source>
</evidence>
<name>A0A5B8CUJ1_9PROT</name>